<name>A0A3B1AGL5_9ZZZZ</name>
<sequence length="179" mass="20677">MAVVFNKYIIGVFLIFSSFTVIAEGTEIGFEKKMMSMALEEFLSAKKVAENIIDSCEKMEKNIVIPRSSVLSIDLSLRELEISLYYLNRKARDDCEGSYLAQFYVSASRYRATAKHYGREAEEALPYTEEKLYGSAWREFRIKLDYYGIEASKRKALENIAELKKPFNLHKTLVELDVH</sequence>
<dbReference type="EMBL" id="UOFV01000148">
    <property type="protein sequence ID" value="VAW98627.1"/>
    <property type="molecule type" value="Genomic_DNA"/>
</dbReference>
<reference evidence="1" key="1">
    <citation type="submission" date="2018-06" db="EMBL/GenBank/DDBJ databases">
        <authorList>
            <person name="Zhirakovskaya E."/>
        </authorList>
    </citation>
    <scope>NUCLEOTIDE SEQUENCE</scope>
</reference>
<proteinExistence type="predicted"/>
<protein>
    <submittedName>
        <fullName evidence="1">Uncharacterized protein</fullName>
    </submittedName>
</protein>
<gene>
    <name evidence="1" type="ORF">MNBD_GAMMA19-1656</name>
</gene>
<organism evidence="1">
    <name type="scientific">hydrothermal vent metagenome</name>
    <dbReference type="NCBI Taxonomy" id="652676"/>
    <lineage>
        <taxon>unclassified sequences</taxon>
        <taxon>metagenomes</taxon>
        <taxon>ecological metagenomes</taxon>
    </lineage>
</organism>
<dbReference type="AlphaFoldDB" id="A0A3B1AGL5"/>
<accession>A0A3B1AGL5</accession>
<evidence type="ECO:0000313" key="1">
    <source>
        <dbReference type="EMBL" id="VAW98627.1"/>
    </source>
</evidence>